<feature type="transmembrane region" description="Helical" evidence="5">
    <location>
        <begin position="363"/>
        <end position="383"/>
    </location>
</feature>
<feature type="transmembrane region" description="Helical" evidence="5">
    <location>
        <begin position="175"/>
        <end position="193"/>
    </location>
</feature>
<dbReference type="Gene3D" id="1.20.1250.20">
    <property type="entry name" value="MFS general substrate transporter like domains"/>
    <property type="match status" value="2"/>
</dbReference>
<comment type="caution">
    <text evidence="7">The sequence shown here is derived from an EMBL/GenBank/DDBJ whole genome shotgun (WGS) entry which is preliminary data.</text>
</comment>
<gene>
    <name evidence="7" type="ORF">JIN84_22585</name>
</gene>
<evidence type="ECO:0000313" key="7">
    <source>
        <dbReference type="EMBL" id="MBK1818423.1"/>
    </source>
</evidence>
<reference evidence="7" key="1">
    <citation type="submission" date="2021-01" db="EMBL/GenBank/DDBJ databases">
        <title>Modified the classification status of verrucomicrobia.</title>
        <authorList>
            <person name="Feng X."/>
        </authorList>
    </citation>
    <scope>NUCLEOTIDE SEQUENCE</scope>
    <source>
        <strain evidence="7">JCM 18052</strain>
    </source>
</reference>
<dbReference type="AlphaFoldDB" id="A0A934VCK0"/>
<evidence type="ECO:0000256" key="3">
    <source>
        <dbReference type="ARBA" id="ARBA00022989"/>
    </source>
</evidence>
<protein>
    <submittedName>
        <fullName evidence="7">MFS transporter</fullName>
    </submittedName>
</protein>
<keyword evidence="8" id="KW-1185">Reference proteome</keyword>
<evidence type="ECO:0000313" key="8">
    <source>
        <dbReference type="Proteomes" id="UP000600139"/>
    </source>
</evidence>
<feature type="transmembrane region" description="Helical" evidence="5">
    <location>
        <begin position="59"/>
        <end position="80"/>
    </location>
</feature>
<feature type="transmembrane region" description="Helical" evidence="5">
    <location>
        <begin position="87"/>
        <end position="106"/>
    </location>
</feature>
<dbReference type="Proteomes" id="UP000600139">
    <property type="component" value="Unassembled WGS sequence"/>
</dbReference>
<dbReference type="InterPro" id="IPR011701">
    <property type="entry name" value="MFS"/>
</dbReference>
<feature type="domain" description="Major facilitator superfamily (MFS) profile" evidence="6">
    <location>
        <begin position="215"/>
        <end position="391"/>
    </location>
</feature>
<feature type="transmembrane region" description="Helical" evidence="5">
    <location>
        <begin position="337"/>
        <end position="357"/>
    </location>
</feature>
<keyword evidence="3 5" id="KW-1133">Transmembrane helix</keyword>
<feature type="transmembrane region" description="Helical" evidence="5">
    <location>
        <begin position="214"/>
        <end position="238"/>
    </location>
</feature>
<dbReference type="CDD" id="cd17393">
    <property type="entry name" value="MFS_MosC_like"/>
    <property type="match status" value="1"/>
</dbReference>
<evidence type="ECO:0000256" key="2">
    <source>
        <dbReference type="ARBA" id="ARBA00022692"/>
    </source>
</evidence>
<dbReference type="RefSeq" id="WP_200353369.1">
    <property type="nucleotide sequence ID" value="NZ_BAABHZ010000002.1"/>
</dbReference>
<proteinExistence type="predicted"/>
<dbReference type="GO" id="GO:0022857">
    <property type="term" value="F:transmembrane transporter activity"/>
    <property type="evidence" value="ECO:0007669"/>
    <property type="project" value="InterPro"/>
</dbReference>
<dbReference type="InterPro" id="IPR036259">
    <property type="entry name" value="MFS_trans_sf"/>
</dbReference>
<dbReference type="PANTHER" id="PTHR23514">
    <property type="entry name" value="BYPASS OF STOP CODON PROTEIN 6"/>
    <property type="match status" value="1"/>
</dbReference>
<evidence type="ECO:0000256" key="4">
    <source>
        <dbReference type="ARBA" id="ARBA00023136"/>
    </source>
</evidence>
<accession>A0A934VCK0</accession>
<feature type="transmembrane region" description="Helical" evidence="5">
    <location>
        <begin position="28"/>
        <end position="47"/>
    </location>
</feature>
<dbReference type="PROSITE" id="PS50850">
    <property type="entry name" value="MFS"/>
    <property type="match status" value="1"/>
</dbReference>
<dbReference type="InterPro" id="IPR020846">
    <property type="entry name" value="MFS_dom"/>
</dbReference>
<evidence type="ECO:0000256" key="5">
    <source>
        <dbReference type="SAM" id="Phobius"/>
    </source>
</evidence>
<feature type="transmembrane region" description="Helical" evidence="5">
    <location>
        <begin position="250"/>
        <end position="269"/>
    </location>
</feature>
<sequence>MNSPSHQNATGSPASNDTLAGLRLATRIAFFVAGMGVACWAPLVPYAKAKLGLDEAGLGMMLLFLGAGSVSAMPVAGGLAGRFGSRAVILGGLTALALVLPLLSVVTTPWQLSVTLALFGASLGAVDVAANIHGVEVEHRAGVPLMSNFHGFYSIGGLTGSGAMTLLLTNGVPPWMATLSASVLGAACVLIAAPRLLATRPEAGTPFFVRPRGVVLLIGCLTFIIFLLEGSLLDWSAVLLKEERGMPESLAGTGFALFSLAMAIGRLTGDRLTARWGGKRMLLHGSILTSAGLVWLILAPGATAALIGFPIIGLGAANLVPVLFSATSRQTVMPKDLAISAISVMGYAGILAGPAAIGFVAGFIGLEGVFGLLAAAVLALAFFSRIGSAVR</sequence>
<dbReference type="EMBL" id="JAENIK010000013">
    <property type="protein sequence ID" value="MBK1818423.1"/>
    <property type="molecule type" value="Genomic_DNA"/>
</dbReference>
<dbReference type="PANTHER" id="PTHR23514:SF13">
    <property type="entry name" value="INNER MEMBRANE PROTEIN YBJJ"/>
    <property type="match status" value="1"/>
</dbReference>
<feature type="transmembrane region" description="Helical" evidence="5">
    <location>
        <begin position="281"/>
        <end position="298"/>
    </location>
</feature>
<evidence type="ECO:0000256" key="1">
    <source>
        <dbReference type="ARBA" id="ARBA00004141"/>
    </source>
</evidence>
<keyword evidence="2 5" id="KW-0812">Transmembrane</keyword>
<organism evidence="7 8">
    <name type="scientific">Luteolibacter yonseiensis</name>
    <dbReference type="NCBI Taxonomy" id="1144680"/>
    <lineage>
        <taxon>Bacteria</taxon>
        <taxon>Pseudomonadati</taxon>
        <taxon>Verrucomicrobiota</taxon>
        <taxon>Verrucomicrobiia</taxon>
        <taxon>Verrucomicrobiales</taxon>
        <taxon>Verrucomicrobiaceae</taxon>
        <taxon>Luteolibacter</taxon>
    </lineage>
</organism>
<dbReference type="Pfam" id="PF07690">
    <property type="entry name" value="MFS_1"/>
    <property type="match status" value="1"/>
</dbReference>
<evidence type="ECO:0000259" key="6">
    <source>
        <dbReference type="PROSITE" id="PS50850"/>
    </source>
</evidence>
<dbReference type="InterPro" id="IPR051788">
    <property type="entry name" value="MFS_Transporter"/>
</dbReference>
<name>A0A934VCK0_9BACT</name>
<feature type="transmembrane region" description="Helical" evidence="5">
    <location>
        <begin position="304"/>
        <end position="325"/>
    </location>
</feature>
<dbReference type="GO" id="GO:0016020">
    <property type="term" value="C:membrane"/>
    <property type="evidence" value="ECO:0007669"/>
    <property type="project" value="UniProtKB-SubCell"/>
</dbReference>
<dbReference type="SUPFAM" id="SSF103473">
    <property type="entry name" value="MFS general substrate transporter"/>
    <property type="match status" value="1"/>
</dbReference>
<comment type="subcellular location">
    <subcellularLocation>
        <location evidence="1">Membrane</location>
        <topology evidence="1">Multi-pass membrane protein</topology>
    </subcellularLocation>
</comment>
<keyword evidence="4 5" id="KW-0472">Membrane</keyword>